<evidence type="ECO:0000259" key="3">
    <source>
        <dbReference type="Pfam" id="PF01557"/>
    </source>
</evidence>
<protein>
    <submittedName>
        <fullName evidence="4">Fumarylacetoacetate hydrolase</fullName>
    </submittedName>
</protein>
<name>A0A263D821_9PSEU</name>
<dbReference type="RefSeq" id="WP_094861236.1">
    <property type="nucleotide sequence ID" value="NZ_NKYE01000002.1"/>
</dbReference>
<accession>A0A263D821</accession>
<dbReference type="OrthoDB" id="9805307at2"/>
<keyword evidence="2" id="KW-0479">Metal-binding</keyword>
<reference evidence="4 5" key="1">
    <citation type="submission" date="2017-07" db="EMBL/GenBank/DDBJ databases">
        <title>Amycolatopsis antarcticus sp. nov., isolated from the surface of an Antarcticus brown macroalga.</title>
        <authorList>
            <person name="Wang J."/>
            <person name="Leiva S."/>
            <person name="Huang J."/>
            <person name="Huang Y."/>
        </authorList>
    </citation>
    <scope>NUCLEOTIDE SEQUENCE [LARGE SCALE GENOMIC DNA]</scope>
    <source>
        <strain evidence="4 5">AU-G6</strain>
    </source>
</reference>
<organism evidence="4 5">
    <name type="scientific">Amycolatopsis antarctica</name>
    <dbReference type="NCBI Taxonomy" id="1854586"/>
    <lineage>
        <taxon>Bacteria</taxon>
        <taxon>Bacillati</taxon>
        <taxon>Actinomycetota</taxon>
        <taxon>Actinomycetes</taxon>
        <taxon>Pseudonocardiales</taxon>
        <taxon>Pseudonocardiaceae</taxon>
        <taxon>Amycolatopsis</taxon>
    </lineage>
</organism>
<keyword evidence="4" id="KW-0378">Hydrolase</keyword>
<dbReference type="AlphaFoldDB" id="A0A263D821"/>
<dbReference type="EMBL" id="NKYE01000002">
    <property type="protein sequence ID" value="OZM74339.1"/>
    <property type="molecule type" value="Genomic_DNA"/>
</dbReference>
<comment type="caution">
    <text evidence="4">The sequence shown here is derived from an EMBL/GenBank/DDBJ whole genome shotgun (WGS) entry which is preliminary data.</text>
</comment>
<comment type="similarity">
    <text evidence="1">Belongs to the FAH family.</text>
</comment>
<evidence type="ECO:0000313" key="4">
    <source>
        <dbReference type="EMBL" id="OZM74339.1"/>
    </source>
</evidence>
<dbReference type="InterPro" id="IPR051121">
    <property type="entry name" value="FAH"/>
</dbReference>
<dbReference type="InterPro" id="IPR036663">
    <property type="entry name" value="Fumarylacetoacetase_C_sf"/>
</dbReference>
<keyword evidence="5" id="KW-1185">Reference proteome</keyword>
<dbReference type="GO" id="GO:0016787">
    <property type="term" value="F:hydrolase activity"/>
    <property type="evidence" value="ECO:0007669"/>
    <property type="project" value="UniProtKB-KW"/>
</dbReference>
<dbReference type="InParanoid" id="A0A263D821"/>
<gene>
    <name evidence="4" type="ORF">CFN78_04185</name>
</gene>
<dbReference type="PANTHER" id="PTHR42796">
    <property type="entry name" value="FUMARYLACETOACETATE HYDROLASE DOMAIN-CONTAINING PROTEIN 2A-RELATED"/>
    <property type="match status" value="1"/>
</dbReference>
<dbReference type="Pfam" id="PF01557">
    <property type="entry name" value="FAA_hydrolase"/>
    <property type="match status" value="1"/>
</dbReference>
<dbReference type="Gene3D" id="3.90.850.10">
    <property type="entry name" value="Fumarylacetoacetase-like, C-terminal domain"/>
    <property type="match status" value="1"/>
</dbReference>
<evidence type="ECO:0000256" key="1">
    <source>
        <dbReference type="ARBA" id="ARBA00010211"/>
    </source>
</evidence>
<dbReference type="GO" id="GO:0044281">
    <property type="term" value="P:small molecule metabolic process"/>
    <property type="evidence" value="ECO:0007669"/>
    <property type="project" value="UniProtKB-ARBA"/>
</dbReference>
<dbReference type="PANTHER" id="PTHR42796:SF4">
    <property type="entry name" value="FUMARYLACETOACETATE HYDROLASE DOMAIN-CONTAINING PROTEIN 2A"/>
    <property type="match status" value="1"/>
</dbReference>
<dbReference type="GO" id="GO:0046872">
    <property type="term" value="F:metal ion binding"/>
    <property type="evidence" value="ECO:0007669"/>
    <property type="project" value="UniProtKB-KW"/>
</dbReference>
<dbReference type="Proteomes" id="UP000242444">
    <property type="component" value="Unassembled WGS sequence"/>
</dbReference>
<proteinExistence type="inferred from homology"/>
<evidence type="ECO:0000313" key="5">
    <source>
        <dbReference type="Proteomes" id="UP000242444"/>
    </source>
</evidence>
<dbReference type="SUPFAM" id="SSF56529">
    <property type="entry name" value="FAH"/>
    <property type="match status" value="1"/>
</dbReference>
<feature type="domain" description="Fumarylacetoacetase-like C-terminal" evidence="3">
    <location>
        <begin position="77"/>
        <end position="280"/>
    </location>
</feature>
<dbReference type="InterPro" id="IPR011234">
    <property type="entry name" value="Fumarylacetoacetase-like_C"/>
</dbReference>
<evidence type="ECO:0000256" key="2">
    <source>
        <dbReference type="ARBA" id="ARBA00022723"/>
    </source>
</evidence>
<sequence>MRLGNVAGRAALLGDPAEAPVSVDLHDASGGRFGPEVQSCYENWDALRAWHAGAELSPGRPISPDELGPPVPAPRQVFAVGLNYRDHATESGFTAPDTPLVFTKFPSCVTGPVGAVELPSDTVDWEVELVAVVGRRAHRVAERDGWQHVAGLTAGQDLSDRGVQLAGDPPQFSLGKSFPGFAPIGPAVVTADEFADPDDLTLGCDLGGDPVQRGRTRDLVFGIPALIAALSRILPLLPGDLLFTGTPAGVGMGRTPPRYLRPGETLRTFVDGVGELRQTFTAPDTRR</sequence>